<evidence type="ECO:0000259" key="2">
    <source>
        <dbReference type="Pfam" id="PF18962"/>
    </source>
</evidence>
<feature type="domain" description="Ig-like" evidence="3">
    <location>
        <begin position="955"/>
        <end position="1024"/>
    </location>
</feature>
<evidence type="ECO:0000256" key="1">
    <source>
        <dbReference type="ARBA" id="ARBA00022729"/>
    </source>
</evidence>
<name>A0ABT8CQQ6_9FLAO</name>
<dbReference type="EMBL" id="JAUFQU010000001">
    <property type="protein sequence ID" value="MDN3706511.1"/>
    <property type="molecule type" value="Genomic_DNA"/>
</dbReference>
<sequence>MNNKTTLPTTVSLKSLLLFLITLFSVITSAQTSEVVVRWSTASGTGPNGLGISPLTPSSINENLSSGGLIRGSAITVQNTPPGGVPLWGGTGGWSTNNNAGQSSDNFSFYFTVTVNNDSELDLTQLKTNTRRSSSGPNGYRLYYSINNAAFVQVGTQYATPATGAQGSVTTIDLESLPVLTANQTIKFRITPYGSSNGNYFLINADAIVIEGILSTTNTPCTTPVPVATAQTFCSPAVVGDLLATGNDIKWYATASSTTVLTNTTALATGTYYVTQTQNNCESPKKAVEITVNQTAVPGGGASQAFCNQATIADITVTGTDIKWYASQTSTDILASTAALSNGTTYYATQTVNGCTSVRKAVAVTINTTAAPAAVNQTFCNQATVANLTATGTALKWYATATATTALTSTTALTNTTYYVSQTLNGCESPRTAVQVNINQTAQPVAYAQTFCGTTTVATLQATGSYIKWYATNSSTTALTNNTAVTTGTYYVTQTINGCESSKKAVTITVNQTALPTATDQVFCNEATINNLTATGTAVKWYASETSTQVLASTTTLTNNTTYYVTQTINSCESGRKPVLVTIHQTAIPTATDQVFCAQATIADLSATGTALKWYATNSSTEVLPSDTALTNATTYYVSQTLNNCESARKAVMVTINTTPMPTATDQVFCTQATVADLSATGSTIKWYASLTATEALQSNTALSTGTYYATQTVNSCESERKAVAVTIHQTPQPTASSQKFCSGATLQDLTATGTSLKWYASATSTEVLAFDTILSTGTYYVTQTIEMCESTRRAVTVTVHQTPAPTAATQTFCANATLNSLSATGQNIKWYASTTSTEVLPGTTVLTTGTYYATQTLNNCESIRKAVAVVIKDVVTPLATQHINVCNAAVLSQLNAMVNSTGIIKWYASSTAQTPLSEATVLTSGTYYATRTIDQCESQKTAFQITVLPALNKPSAALQTFCGSATVADLVAQGVNGATLSWYSSATAQEALSNETALTTGVYYVAQNLNTCSSERRAVTVKIINMTAPQVNNFQFCGNATVADLYIIAPTGITYRWYTTATASTALTQNTQLSTTTYYVAKVEAGCESLRKAVTVTINSIPDSPTGSLSQTFEEGAVIGDLVMDQLNVVWHITYNDAVNGYNPLSNGMPLQNNKTYYAVIIGTNGCPSLPTPVTVQVTLGLDGFDKDALKFYPNPVENSLTIRYSEILTGIEIYDMSGRRVGKEVTSSTEITTDMSHLSAGVYMIKLTADSKEQLIKVIKK</sequence>
<keyword evidence="5" id="KW-1185">Reference proteome</keyword>
<keyword evidence="1" id="KW-0732">Signal</keyword>
<dbReference type="RefSeq" id="WP_290362580.1">
    <property type="nucleotide sequence ID" value="NZ_JAUFQU010000001.1"/>
</dbReference>
<dbReference type="Pfam" id="PF19081">
    <property type="entry name" value="Ig_7"/>
    <property type="match status" value="3"/>
</dbReference>
<feature type="domain" description="Ig-like" evidence="3">
    <location>
        <begin position="371"/>
        <end position="439"/>
    </location>
</feature>
<protein>
    <submittedName>
        <fullName evidence="4">T9SS type A sorting domain-containing protein</fullName>
    </submittedName>
</protein>
<comment type="caution">
    <text evidence="4">The sequence shown here is derived from an EMBL/GenBank/DDBJ whole genome shotgun (WGS) entry which is preliminary data.</text>
</comment>
<dbReference type="Pfam" id="PF18962">
    <property type="entry name" value="Por_Secre_tail"/>
    <property type="match status" value="1"/>
</dbReference>
<dbReference type="InterPro" id="IPR026444">
    <property type="entry name" value="Secre_tail"/>
</dbReference>
<dbReference type="NCBIfam" id="TIGR04183">
    <property type="entry name" value="Por_Secre_tail"/>
    <property type="match status" value="1"/>
</dbReference>
<feature type="domain" description="Secretion system C-terminal sorting" evidence="2">
    <location>
        <begin position="1194"/>
        <end position="1261"/>
    </location>
</feature>
<gene>
    <name evidence="4" type="ORF">QW060_05135</name>
</gene>
<accession>A0ABT8CQQ6</accession>
<organism evidence="4 5">
    <name type="scientific">Paenimyroides ceti</name>
    <dbReference type="NCBI Taxonomy" id="395087"/>
    <lineage>
        <taxon>Bacteria</taxon>
        <taxon>Pseudomonadati</taxon>
        <taxon>Bacteroidota</taxon>
        <taxon>Flavobacteriia</taxon>
        <taxon>Flavobacteriales</taxon>
        <taxon>Flavobacteriaceae</taxon>
        <taxon>Paenimyroides</taxon>
    </lineage>
</organism>
<reference evidence="5" key="1">
    <citation type="journal article" date="2019" name="Int. J. Syst. Evol. Microbiol.">
        <title>The Global Catalogue of Microorganisms (GCM) 10K type strain sequencing project: providing services to taxonomists for standard genome sequencing and annotation.</title>
        <authorList>
            <consortium name="The Broad Institute Genomics Platform"/>
            <consortium name="The Broad Institute Genome Sequencing Center for Infectious Disease"/>
            <person name="Wu L."/>
            <person name="Ma J."/>
        </authorList>
    </citation>
    <scope>NUCLEOTIDE SEQUENCE [LARGE SCALE GENOMIC DNA]</scope>
    <source>
        <strain evidence="5">CECT 7184</strain>
    </source>
</reference>
<dbReference type="Proteomes" id="UP001242368">
    <property type="component" value="Unassembled WGS sequence"/>
</dbReference>
<evidence type="ECO:0000259" key="3">
    <source>
        <dbReference type="Pfam" id="PF19081"/>
    </source>
</evidence>
<evidence type="ECO:0000313" key="4">
    <source>
        <dbReference type="EMBL" id="MDN3706511.1"/>
    </source>
</evidence>
<evidence type="ECO:0000313" key="5">
    <source>
        <dbReference type="Proteomes" id="UP001242368"/>
    </source>
</evidence>
<proteinExistence type="predicted"/>
<dbReference type="InterPro" id="IPR044023">
    <property type="entry name" value="Ig_7"/>
</dbReference>
<feature type="domain" description="Ig-like" evidence="3">
    <location>
        <begin position="1029"/>
        <end position="1100"/>
    </location>
</feature>